<reference evidence="8" key="1">
    <citation type="submission" date="2022-12" db="EMBL/GenBank/DDBJ databases">
        <authorList>
            <person name="Ruckert C."/>
            <person name="Busche T."/>
            <person name="Kalinowski J."/>
            <person name="Wittmann C."/>
        </authorList>
    </citation>
    <scope>NUCLEOTIDE SEQUENCE</scope>
    <source>
        <strain evidence="8">DSM 40467</strain>
    </source>
</reference>
<dbReference type="EMBL" id="CP114413">
    <property type="protein sequence ID" value="WAZ23119.1"/>
    <property type="molecule type" value="Genomic_DNA"/>
</dbReference>
<sequence>MAARADQRGTYEESVQAAVSAFGAEVTPKLKGGGWQEDQLRGPLETLVRAVGARLGFTITLAGEVPLVDLRARPDYAVSVDGALIGYIELKRPGRGADPALFTGDSAAQWEKLCLLPNVLYCDGNEFGLYRSGRLVGPMARMKGSVLTSGARLTPDGGALARVLQDFLTWQPKPPRTTMQLVRSVAGLCRLLCDEVAESMVQEKADRRRRVFTEIAEEWRRLLFPETTDDEFVEQFGQTVVFALLLARVEGIAFEGESVHAIAAKLGKRHSLMGKALDVLTEESATGDLSTTLDTLLRVVGVVDWSRLDDGSGDSYLLLYEDFLQIYDRELRVRTGSYYTPHGVVEAMVRLTEAILKRAFRIETGFASSEVVVVDPAMGTGTFLLSILRRAADTITEEEGPGALGPRLRQMVGQRLIGFERQIGPYAVADLRMHALLKDYGSAAPRQGLRLLVADTLDNPRAEFNWIPHTYRPLAESRRQANKVKRDERVMVVIGNPPHDAVTRGAGKWIETGDPNVGEDPPLDDFRLPGNGTYESKLSNLHVFFWRWGSWKVFDAHDDAPFGVVAYITPKAWLKSRAFAGMRRYLRKSADEGWVIDLSPEGQRSAVANRLFPDVAQELCIAVFVRRRDDHREDGALVHHLKVHGHREDKTRRLLSLTLDDPEWRDCASGDTDPFLPEGDDSWMSAPLLRDLMPWSSRGVTPGRVWVYAPDEATLRKRWRIFLGADATERRKLFGESRDRTIDSRVTPLAGTTGYDATPLRQERRPQPDPVQIGYRSFDRQLILPDHRLMVVARPDLWRVRGHQQVFTVEQNAHPVVNGPALVFSALIPDMHYFNGRSGCVRPLYRDARGGSPNIAPLLLDVLTRRLATKVTSEDFLAYIAAVVSHPAYTERFRDNLEDPGVRIPLTGDVRLWDRAIRTGRRVLWLHTYGDRFSDRAEGRTREMLRLPSNRPRCVVEIPDTEEGMPQALRYEPDEQRLWIGSGCIAPVPPSTREYQVSGMNVLDKWFGYRRKKPAGKRRLELDHVVARRWSPDWTSELLTLLNILGLLVQEEPAQRELLEGVCSGPLVSIRDLAEDGVLPVPRHALKPVAPAAGRDAMPGT</sequence>
<organism evidence="8 9">
    <name type="scientific">Streptomyces cinnabarinus</name>
    <dbReference type="NCBI Taxonomy" id="67287"/>
    <lineage>
        <taxon>Bacteria</taxon>
        <taxon>Bacillati</taxon>
        <taxon>Actinomycetota</taxon>
        <taxon>Actinomycetes</taxon>
        <taxon>Kitasatosporales</taxon>
        <taxon>Streptomycetaceae</taxon>
        <taxon>Streptomyces</taxon>
    </lineage>
</organism>
<dbReference type="InterPro" id="IPR003356">
    <property type="entry name" value="DNA_methylase_A-5"/>
</dbReference>
<keyword evidence="2 8" id="KW-0489">Methyltransferase</keyword>
<dbReference type="GO" id="GO:0008168">
    <property type="term" value="F:methyltransferase activity"/>
    <property type="evidence" value="ECO:0007669"/>
    <property type="project" value="UniProtKB-KW"/>
</dbReference>
<dbReference type="Gene3D" id="3.40.50.150">
    <property type="entry name" value="Vaccinia Virus protein VP39"/>
    <property type="match status" value="1"/>
</dbReference>
<evidence type="ECO:0000256" key="5">
    <source>
        <dbReference type="SAM" id="MobiDB-lite"/>
    </source>
</evidence>
<keyword evidence="9" id="KW-1185">Reference proteome</keyword>
<evidence type="ECO:0000256" key="2">
    <source>
        <dbReference type="ARBA" id="ARBA00022603"/>
    </source>
</evidence>
<gene>
    <name evidence="8" type="ORF">STRCI_004439</name>
</gene>
<dbReference type="InterPro" id="IPR041635">
    <property type="entry name" value="Type_ISP_LLaBIII_C"/>
</dbReference>
<feature type="domain" description="Type ISP restriction-modification enzyme LLaBIII C-terminal specificity" evidence="7">
    <location>
        <begin position="691"/>
        <end position="1041"/>
    </location>
</feature>
<evidence type="ECO:0000313" key="8">
    <source>
        <dbReference type="EMBL" id="WAZ23119.1"/>
    </source>
</evidence>
<dbReference type="SUPFAM" id="SSF53335">
    <property type="entry name" value="S-adenosyl-L-methionine-dependent methyltransferases"/>
    <property type="match status" value="1"/>
</dbReference>
<dbReference type="EC" id="2.1.1.72" evidence="1"/>
<evidence type="ECO:0000259" key="6">
    <source>
        <dbReference type="Pfam" id="PF02384"/>
    </source>
</evidence>
<proteinExistence type="predicted"/>
<dbReference type="InterPro" id="IPR029063">
    <property type="entry name" value="SAM-dependent_MTases_sf"/>
</dbReference>
<dbReference type="GO" id="GO:0032259">
    <property type="term" value="P:methylation"/>
    <property type="evidence" value="ECO:0007669"/>
    <property type="project" value="UniProtKB-KW"/>
</dbReference>
<evidence type="ECO:0000313" key="9">
    <source>
        <dbReference type="Proteomes" id="UP001164439"/>
    </source>
</evidence>
<dbReference type="Proteomes" id="UP001164439">
    <property type="component" value="Chromosome"/>
</dbReference>
<evidence type="ECO:0000256" key="4">
    <source>
        <dbReference type="ARBA" id="ARBA00047942"/>
    </source>
</evidence>
<feature type="region of interest" description="Disordered" evidence="5">
    <location>
        <begin position="747"/>
        <end position="771"/>
    </location>
</feature>
<keyword evidence="3" id="KW-0808">Transferase</keyword>
<protein>
    <recommendedName>
        <fullName evidence="1">site-specific DNA-methyltransferase (adenine-specific)</fullName>
        <ecNumber evidence="1">2.1.1.72</ecNumber>
    </recommendedName>
</protein>
<dbReference type="InterPro" id="IPR050953">
    <property type="entry name" value="N4_N6_ade-DNA_methylase"/>
</dbReference>
<dbReference type="PANTHER" id="PTHR33841:SF1">
    <property type="entry name" value="DNA METHYLTRANSFERASE A"/>
    <property type="match status" value="1"/>
</dbReference>
<evidence type="ECO:0000256" key="3">
    <source>
        <dbReference type="ARBA" id="ARBA00022679"/>
    </source>
</evidence>
<dbReference type="Pfam" id="PF18135">
    <property type="entry name" value="Type_ISP_C"/>
    <property type="match status" value="1"/>
</dbReference>
<accession>A0ABY7KJN6</accession>
<evidence type="ECO:0000256" key="1">
    <source>
        <dbReference type="ARBA" id="ARBA00011900"/>
    </source>
</evidence>
<dbReference type="PANTHER" id="PTHR33841">
    <property type="entry name" value="DNA METHYLTRANSFERASE YEEA-RELATED"/>
    <property type="match status" value="1"/>
</dbReference>
<dbReference type="PRINTS" id="PR00507">
    <property type="entry name" value="N12N6MTFRASE"/>
</dbReference>
<dbReference type="Pfam" id="PF02384">
    <property type="entry name" value="N6_Mtase"/>
    <property type="match status" value="1"/>
</dbReference>
<dbReference type="RefSeq" id="WP_269660702.1">
    <property type="nucleotide sequence ID" value="NZ_CP114413.1"/>
</dbReference>
<feature type="domain" description="DNA methylase adenine-specific" evidence="6">
    <location>
        <begin position="319"/>
        <end position="500"/>
    </location>
</feature>
<comment type="catalytic activity">
    <reaction evidence="4">
        <text>a 2'-deoxyadenosine in DNA + S-adenosyl-L-methionine = an N(6)-methyl-2'-deoxyadenosine in DNA + S-adenosyl-L-homocysteine + H(+)</text>
        <dbReference type="Rhea" id="RHEA:15197"/>
        <dbReference type="Rhea" id="RHEA-COMP:12418"/>
        <dbReference type="Rhea" id="RHEA-COMP:12419"/>
        <dbReference type="ChEBI" id="CHEBI:15378"/>
        <dbReference type="ChEBI" id="CHEBI:57856"/>
        <dbReference type="ChEBI" id="CHEBI:59789"/>
        <dbReference type="ChEBI" id="CHEBI:90615"/>
        <dbReference type="ChEBI" id="CHEBI:90616"/>
        <dbReference type="EC" id="2.1.1.72"/>
    </reaction>
</comment>
<evidence type="ECO:0000259" key="7">
    <source>
        <dbReference type="Pfam" id="PF18135"/>
    </source>
</evidence>
<name>A0ABY7KJN6_9ACTN</name>